<reference evidence="6" key="2">
    <citation type="submission" date="2006-05" db="EMBL/GenBank/DDBJ databases">
        <title>Sequencing of the draft genome and assembly of Desulfuromonas acetoxidans DSM 684.</title>
        <authorList>
            <consortium name="US DOE Joint Genome Institute (JGI-PGF)"/>
            <person name="Copeland A."/>
            <person name="Lucas S."/>
            <person name="Lapidus A."/>
            <person name="Barry K."/>
            <person name="Detter J.C."/>
            <person name="Glavina del Rio T."/>
            <person name="Hammon N."/>
            <person name="Israni S."/>
            <person name="Dalin E."/>
            <person name="Tice H."/>
            <person name="Bruce D."/>
            <person name="Pitluck S."/>
            <person name="Richardson P."/>
        </authorList>
    </citation>
    <scope>NUCLEOTIDE SEQUENCE [LARGE SCALE GENOMIC DNA]</scope>
    <source>
        <strain evidence="6">DSM 684</strain>
    </source>
</reference>
<dbReference type="Proteomes" id="UP000005695">
    <property type="component" value="Unassembled WGS sequence"/>
</dbReference>
<dbReference type="GO" id="GO:0005384">
    <property type="term" value="F:manganese ion transmembrane transporter activity"/>
    <property type="evidence" value="ECO:0007669"/>
    <property type="project" value="InterPro"/>
</dbReference>
<evidence type="ECO:0000256" key="4">
    <source>
        <dbReference type="ARBA" id="ARBA00023136"/>
    </source>
</evidence>
<gene>
    <name evidence="6" type="ORF">Dace_2759</name>
</gene>
<evidence type="ECO:0000256" key="2">
    <source>
        <dbReference type="ARBA" id="ARBA00022692"/>
    </source>
</evidence>
<feature type="transmembrane region" description="Helical" evidence="5">
    <location>
        <begin position="164"/>
        <end position="181"/>
    </location>
</feature>
<feature type="transmembrane region" description="Helical" evidence="5">
    <location>
        <begin position="69"/>
        <end position="87"/>
    </location>
</feature>
<dbReference type="CDD" id="cd02431">
    <property type="entry name" value="Ferritin_CCC1_C"/>
    <property type="match status" value="1"/>
</dbReference>
<feature type="transmembrane region" description="Helical" evidence="5">
    <location>
        <begin position="201"/>
        <end position="221"/>
    </location>
</feature>
<proteinExistence type="predicted"/>
<protein>
    <recommendedName>
        <fullName evidence="8">Rubrerythrin family protein</fullName>
    </recommendedName>
</protein>
<keyword evidence="2 5" id="KW-0812">Transmembrane</keyword>
<comment type="caution">
    <text evidence="6">The sequence shown here is derived from an EMBL/GenBank/DDBJ whole genome shotgun (WGS) entry which is preliminary data.</text>
</comment>
<evidence type="ECO:0000256" key="3">
    <source>
        <dbReference type="ARBA" id="ARBA00022989"/>
    </source>
</evidence>
<keyword evidence="4 5" id="KW-0472">Membrane</keyword>
<dbReference type="OrthoDB" id="9781287at2"/>
<feature type="transmembrane region" description="Helical" evidence="5">
    <location>
        <begin position="228"/>
        <end position="248"/>
    </location>
</feature>
<sequence>MNEKTRNYLISLQKNEITEYHIYTKLAKSIRSKDNAAILQRVGDEERRHYEIWKNHTKTDVAPDRVKVWLYYLISLIFGFTFGMKLMERGEVGAQTNYKLLSEEFPEAAQIAAEEKEHEMELLALLDEERLHYTGSIVLGLNDALVELTGVLAGLTLALQNTRLIALAGLITGIAASLSMACSEYLSMKNSNGEEKHPVKGAAYTGIAYVSTVFLLILPFLVFEHYFVCLFFSLVAAVAIIAGFNYYISVAEDLTFKDRFREMAVLSLGVAGLSFLIGYVVRVFLGVDI</sequence>
<dbReference type="RefSeq" id="WP_005998750.1">
    <property type="nucleotide sequence ID" value="NZ_AAEW02000004.1"/>
</dbReference>
<organism evidence="6 7">
    <name type="scientific">Desulfuromonas acetoxidans (strain DSM 684 / 11070)</name>
    <dbReference type="NCBI Taxonomy" id="281689"/>
    <lineage>
        <taxon>Bacteria</taxon>
        <taxon>Pseudomonadati</taxon>
        <taxon>Thermodesulfobacteriota</taxon>
        <taxon>Desulfuromonadia</taxon>
        <taxon>Desulfuromonadales</taxon>
        <taxon>Desulfuromonadaceae</taxon>
        <taxon>Desulfuromonas</taxon>
    </lineage>
</organism>
<reference evidence="6" key="1">
    <citation type="submission" date="2006-05" db="EMBL/GenBank/DDBJ databases">
        <title>Annotation of the draft genome assembly of Desulfuromonas acetoxidans DSM 684.</title>
        <authorList>
            <consortium name="US DOE Joint Genome Institute (JGI-ORNL)"/>
            <person name="Larimer F."/>
            <person name="Land M."/>
            <person name="Hauser L."/>
        </authorList>
    </citation>
    <scope>NUCLEOTIDE SEQUENCE [LARGE SCALE GENOMIC DNA]</scope>
    <source>
        <strain evidence="6">DSM 684</strain>
    </source>
</reference>
<evidence type="ECO:0008006" key="8">
    <source>
        <dbReference type="Google" id="ProtNLM"/>
    </source>
</evidence>
<dbReference type="AlphaFoldDB" id="Q1K1X5"/>
<dbReference type="GO" id="GO:0030026">
    <property type="term" value="P:intracellular manganese ion homeostasis"/>
    <property type="evidence" value="ECO:0007669"/>
    <property type="project" value="InterPro"/>
</dbReference>
<dbReference type="GO" id="GO:0012505">
    <property type="term" value="C:endomembrane system"/>
    <property type="evidence" value="ECO:0007669"/>
    <property type="project" value="UniProtKB-SubCell"/>
</dbReference>
<feature type="transmembrane region" description="Helical" evidence="5">
    <location>
        <begin position="263"/>
        <end position="285"/>
    </location>
</feature>
<evidence type="ECO:0000256" key="1">
    <source>
        <dbReference type="ARBA" id="ARBA00004127"/>
    </source>
</evidence>
<evidence type="ECO:0000313" key="6">
    <source>
        <dbReference type="EMBL" id="EAT16664.1"/>
    </source>
</evidence>
<keyword evidence="7" id="KW-1185">Reference proteome</keyword>
<evidence type="ECO:0000313" key="7">
    <source>
        <dbReference type="Proteomes" id="UP000005695"/>
    </source>
</evidence>
<dbReference type="Pfam" id="PF01988">
    <property type="entry name" value="VIT1"/>
    <property type="match status" value="1"/>
</dbReference>
<dbReference type="EMBL" id="AAEW02000004">
    <property type="protein sequence ID" value="EAT16664.1"/>
    <property type="molecule type" value="Genomic_DNA"/>
</dbReference>
<dbReference type="InterPro" id="IPR039376">
    <property type="entry name" value="Ferritin_CCC1_N"/>
</dbReference>
<keyword evidence="3 5" id="KW-1133">Transmembrane helix</keyword>
<dbReference type="InterPro" id="IPR009078">
    <property type="entry name" value="Ferritin-like_SF"/>
</dbReference>
<dbReference type="InterPro" id="IPR008217">
    <property type="entry name" value="Ccc1_fam"/>
</dbReference>
<comment type="subcellular location">
    <subcellularLocation>
        <location evidence="1">Endomembrane system</location>
        <topology evidence="1">Multi-pass membrane protein</topology>
    </subcellularLocation>
</comment>
<dbReference type="SUPFAM" id="SSF47240">
    <property type="entry name" value="Ferritin-like"/>
    <property type="match status" value="1"/>
</dbReference>
<dbReference type="CDD" id="cd01044">
    <property type="entry name" value="Ferritin_CCC1_N"/>
    <property type="match status" value="1"/>
</dbReference>
<evidence type="ECO:0000256" key="5">
    <source>
        <dbReference type="SAM" id="Phobius"/>
    </source>
</evidence>
<accession>Q1K1X5</accession>
<name>Q1K1X5_DESA6</name>